<evidence type="ECO:0000313" key="3">
    <source>
        <dbReference type="Proteomes" id="UP000245998"/>
    </source>
</evidence>
<feature type="coiled-coil region" evidence="1">
    <location>
        <begin position="63"/>
        <end position="93"/>
    </location>
</feature>
<dbReference type="PANTHER" id="PTHR36849:SF1">
    <property type="entry name" value="CYTOPLASMIC PROTEIN"/>
    <property type="match status" value="1"/>
</dbReference>
<organism evidence="2 3">
    <name type="scientific">Pueribacillus theae</name>
    <dbReference type="NCBI Taxonomy" id="2171751"/>
    <lineage>
        <taxon>Bacteria</taxon>
        <taxon>Bacillati</taxon>
        <taxon>Bacillota</taxon>
        <taxon>Bacilli</taxon>
        <taxon>Bacillales</taxon>
        <taxon>Bacillaceae</taxon>
        <taxon>Pueribacillus</taxon>
    </lineage>
</organism>
<comment type="caution">
    <text evidence="2">The sequence shown here is derived from an EMBL/GenBank/DDBJ whole genome shotgun (WGS) entry which is preliminary data.</text>
</comment>
<accession>A0A2U1K6D8</accession>
<evidence type="ECO:0000313" key="2">
    <source>
        <dbReference type="EMBL" id="PWA12764.1"/>
    </source>
</evidence>
<keyword evidence="3" id="KW-1185">Reference proteome</keyword>
<dbReference type="OrthoDB" id="9790745at2"/>
<proteinExistence type="predicted"/>
<sequence length="116" mass="13799">MKIKRIYGDAAEDDGYRVLVDRIWPRGLSKEKANLDAWMKEIAPSHELRKWFSHEPKKFPEFSQRYKAELAKNEEQRRSLIELKERLEEQNVTLLYAAKDEAHNQAVVLKEIIDEM</sequence>
<dbReference type="PANTHER" id="PTHR36849">
    <property type="entry name" value="CYTOPLASMIC PROTEIN-RELATED"/>
    <property type="match status" value="1"/>
</dbReference>
<reference evidence="2 3" key="1">
    <citation type="submission" date="2018-04" db="EMBL/GenBank/DDBJ databases">
        <title>Camelliibacillus theae gen. nov., sp. nov., isolated from Pu'er tea.</title>
        <authorList>
            <person name="Niu L."/>
        </authorList>
    </citation>
    <scope>NUCLEOTIDE SEQUENCE [LARGE SCALE GENOMIC DNA]</scope>
    <source>
        <strain evidence="2 3">T8</strain>
    </source>
</reference>
<protein>
    <submittedName>
        <fullName evidence="2">DUF488 domain-containing protein</fullName>
    </submittedName>
</protein>
<dbReference type="InterPro" id="IPR052552">
    <property type="entry name" value="YeaO-like"/>
</dbReference>
<dbReference type="Proteomes" id="UP000245998">
    <property type="component" value="Unassembled WGS sequence"/>
</dbReference>
<name>A0A2U1K6D8_9BACI</name>
<evidence type="ECO:0000256" key="1">
    <source>
        <dbReference type="SAM" id="Coils"/>
    </source>
</evidence>
<dbReference type="Pfam" id="PF22752">
    <property type="entry name" value="DUF488-N3i"/>
    <property type="match status" value="1"/>
</dbReference>
<gene>
    <name evidence="2" type="ORF">DCC39_04760</name>
</gene>
<dbReference type="EMBL" id="QCZG01000006">
    <property type="protein sequence ID" value="PWA12764.1"/>
    <property type="molecule type" value="Genomic_DNA"/>
</dbReference>
<dbReference type="AlphaFoldDB" id="A0A2U1K6D8"/>
<keyword evidence="1" id="KW-0175">Coiled coil</keyword>